<dbReference type="PANTHER" id="PTHR10127">
    <property type="entry name" value="DISCOIDIN, CUB, EGF, LAMININ , AND ZINC METALLOPROTEASE DOMAIN CONTAINING"/>
    <property type="match status" value="1"/>
</dbReference>
<evidence type="ECO:0008006" key="14">
    <source>
        <dbReference type="Google" id="ProtNLM"/>
    </source>
</evidence>
<keyword evidence="4" id="KW-0378">Hydrolase</keyword>
<feature type="domain" description="CUB" evidence="10">
    <location>
        <begin position="179"/>
        <end position="293"/>
    </location>
</feature>
<keyword evidence="7" id="KW-0865">Zymogen</keyword>
<evidence type="ECO:0000256" key="4">
    <source>
        <dbReference type="ARBA" id="ARBA00022801"/>
    </source>
</evidence>
<name>A0A2A2K031_9BILA</name>
<keyword evidence="13" id="KW-1185">Reference proteome</keyword>
<evidence type="ECO:0000256" key="3">
    <source>
        <dbReference type="ARBA" id="ARBA00022723"/>
    </source>
</evidence>
<dbReference type="PROSITE" id="PS51864">
    <property type="entry name" value="ASTACIN"/>
    <property type="match status" value="1"/>
</dbReference>
<dbReference type="Pfam" id="PF01400">
    <property type="entry name" value="Astacin"/>
    <property type="match status" value="1"/>
</dbReference>
<dbReference type="SUPFAM" id="SSF55486">
    <property type="entry name" value="Metalloproteases ('zincins'), catalytic domain"/>
    <property type="match status" value="1"/>
</dbReference>
<accession>A0A2A2K031</accession>
<dbReference type="InterPro" id="IPR006026">
    <property type="entry name" value="Peptidase_Metallo"/>
</dbReference>
<dbReference type="PROSITE" id="PS01180">
    <property type="entry name" value="CUB"/>
    <property type="match status" value="1"/>
</dbReference>
<evidence type="ECO:0000313" key="13">
    <source>
        <dbReference type="Proteomes" id="UP000218231"/>
    </source>
</evidence>
<evidence type="ECO:0000259" key="11">
    <source>
        <dbReference type="PROSITE" id="PS51864"/>
    </source>
</evidence>
<feature type="domain" description="Peptidase M12A" evidence="11">
    <location>
        <begin position="19"/>
        <end position="104"/>
    </location>
</feature>
<dbReference type="STRING" id="2018661.A0A2A2K031"/>
<dbReference type="Gene3D" id="3.40.390.10">
    <property type="entry name" value="Collagenase (Catalytic Domain)"/>
    <property type="match status" value="1"/>
</dbReference>
<protein>
    <recommendedName>
        <fullName evidence="14">Metalloendopeptidase</fullName>
    </recommendedName>
</protein>
<dbReference type="InterPro" id="IPR024079">
    <property type="entry name" value="MetalloPept_cat_dom_sf"/>
</dbReference>
<keyword evidence="6" id="KW-0482">Metalloprotease</keyword>
<keyword evidence="3" id="KW-0479">Metal-binding</keyword>
<comment type="caution">
    <text evidence="12">The sequence shown here is derived from an EMBL/GenBank/DDBJ whole genome shotgun (WGS) entry which is preliminary data.</text>
</comment>
<dbReference type="GO" id="GO:0008270">
    <property type="term" value="F:zinc ion binding"/>
    <property type="evidence" value="ECO:0007669"/>
    <property type="project" value="InterPro"/>
</dbReference>
<dbReference type="Proteomes" id="UP000218231">
    <property type="component" value="Unassembled WGS sequence"/>
</dbReference>
<evidence type="ECO:0000256" key="8">
    <source>
        <dbReference type="ARBA" id="ARBA00023157"/>
    </source>
</evidence>
<dbReference type="GO" id="GO:0006508">
    <property type="term" value="P:proteolysis"/>
    <property type="evidence" value="ECO:0007669"/>
    <property type="project" value="UniProtKB-KW"/>
</dbReference>
<reference evidence="12 13" key="1">
    <citation type="journal article" date="2017" name="Curr. Biol.">
        <title>Genome architecture and evolution of a unichromosomal asexual nematode.</title>
        <authorList>
            <person name="Fradin H."/>
            <person name="Zegar C."/>
            <person name="Gutwein M."/>
            <person name="Lucas J."/>
            <person name="Kovtun M."/>
            <person name="Corcoran D."/>
            <person name="Baugh L.R."/>
            <person name="Kiontke K."/>
            <person name="Gunsalus K."/>
            <person name="Fitch D.H."/>
            <person name="Piano F."/>
        </authorList>
    </citation>
    <scope>NUCLEOTIDE SEQUENCE [LARGE SCALE GENOMIC DNA]</scope>
    <source>
        <strain evidence="12">PF1309</strain>
    </source>
</reference>
<dbReference type="OrthoDB" id="291007at2759"/>
<dbReference type="Pfam" id="PF00431">
    <property type="entry name" value="CUB"/>
    <property type="match status" value="1"/>
</dbReference>
<dbReference type="InterPro" id="IPR000859">
    <property type="entry name" value="CUB_dom"/>
</dbReference>
<keyword evidence="2" id="KW-0645">Protease</keyword>
<evidence type="ECO:0000256" key="1">
    <source>
        <dbReference type="ARBA" id="ARBA00022536"/>
    </source>
</evidence>
<dbReference type="AlphaFoldDB" id="A0A2A2K031"/>
<dbReference type="Gene3D" id="2.60.120.290">
    <property type="entry name" value="Spermadhesin, CUB domain"/>
    <property type="match status" value="1"/>
</dbReference>
<keyword evidence="8" id="KW-1015">Disulfide bond</keyword>
<dbReference type="SMART" id="SM00235">
    <property type="entry name" value="ZnMc"/>
    <property type="match status" value="1"/>
</dbReference>
<dbReference type="GO" id="GO:0004222">
    <property type="term" value="F:metalloendopeptidase activity"/>
    <property type="evidence" value="ECO:0007669"/>
    <property type="project" value="InterPro"/>
</dbReference>
<evidence type="ECO:0000313" key="12">
    <source>
        <dbReference type="EMBL" id="PAV67149.1"/>
    </source>
</evidence>
<evidence type="ECO:0000256" key="2">
    <source>
        <dbReference type="ARBA" id="ARBA00022670"/>
    </source>
</evidence>
<dbReference type="SUPFAM" id="SSF49854">
    <property type="entry name" value="Spermadhesin, CUB domain"/>
    <property type="match status" value="1"/>
</dbReference>
<organism evidence="12 13">
    <name type="scientific">Diploscapter pachys</name>
    <dbReference type="NCBI Taxonomy" id="2018661"/>
    <lineage>
        <taxon>Eukaryota</taxon>
        <taxon>Metazoa</taxon>
        <taxon>Ecdysozoa</taxon>
        <taxon>Nematoda</taxon>
        <taxon>Chromadorea</taxon>
        <taxon>Rhabditida</taxon>
        <taxon>Rhabditina</taxon>
        <taxon>Rhabditomorpha</taxon>
        <taxon>Rhabditoidea</taxon>
        <taxon>Rhabditidae</taxon>
        <taxon>Diploscapter</taxon>
    </lineage>
</organism>
<keyword evidence="1" id="KW-0245">EGF-like domain</keyword>
<gene>
    <name evidence="12" type="ORF">WR25_05162</name>
</gene>
<dbReference type="SMART" id="SM00042">
    <property type="entry name" value="CUB"/>
    <property type="match status" value="1"/>
</dbReference>
<dbReference type="InterPro" id="IPR035914">
    <property type="entry name" value="Sperma_CUB_dom_sf"/>
</dbReference>
<dbReference type="PANTHER" id="PTHR10127:SF891">
    <property type="entry name" value="ZINC METALLOPROTEINASE NAS-29"/>
    <property type="match status" value="1"/>
</dbReference>
<dbReference type="InterPro" id="IPR000742">
    <property type="entry name" value="EGF"/>
</dbReference>
<evidence type="ECO:0000259" key="10">
    <source>
        <dbReference type="PROSITE" id="PS01180"/>
    </source>
</evidence>
<evidence type="ECO:0000256" key="6">
    <source>
        <dbReference type="ARBA" id="ARBA00023049"/>
    </source>
</evidence>
<dbReference type="InterPro" id="IPR001506">
    <property type="entry name" value="Peptidase_M12A"/>
</dbReference>
<dbReference type="PROSITE" id="PS01186">
    <property type="entry name" value="EGF_2"/>
    <property type="match status" value="1"/>
</dbReference>
<evidence type="ECO:0000256" key="5">
    <source>
        <dbReference type="ARBA" id="ARBA00022833"/>
    </source>
</evidence>
<sequence>MLMSEDKIRRYFTSRGKRQALIQDYPDTIWQNGVPFVLDSSLSSAARNGVLNAIHFWYKETCINFIPRTNERHYLTFIGNDYGCWSTVGKDGYEGKQVVSIGAGLNPNYQQGMGQMKEPTFLDVAILNKHYRCEQKCRYLVDCLNGGYTNPRTCTTCKCPSGFSGTYCERIEPSYSRHCGGEITVDGTTRRFEMSVTQNSITSDKKCIYHLKAPQGRRIAINLLKVNGRCLEGCWQDGVEFKMTTDYRLTGFRFCCPETTRRRFVSETNLVPLIVYTSSRRIEVAFEYSIENQRLFDLESGNPNVIDSDNEHIFNNVVYHGNSRDGIIAAISD</sequence>
<comment type="caution">
    <text evidence="9">Lacks conserved residue(s) required for the propagation of feature annotation.</text>
</comment>
<dbReference type="EMBL" id="LIAE01009985">
    <property type="protein sequence ID" value="PAV67149.1"/>
    <property type="molecule type" value="Genomic_DNA"/>
</dbReference>
<evidence type="ECO:0000256" key="7">
    <source>
        <dbReference type="ARBA" id="ARBA00023145"/>
    </source>
</evidence>
<dbReference type="PROSITE" id="PS00022">
    <property type="entry name" value="EGF_1"/>
    <property type="match status" value="1"/>
</dbReference>
<evidence type="ECO:0000256" key="9">
    <source>
        <dbReference type="PROSITE-ProRule" id="PRU00059"/>
    </source>
</evidence>
<proteinExistence type="predicted"/>
<keyword evidence="5" id="KW-0862">Zinc</keyword>